<evidence type="ECO:0000256" key="1">
    <source>
        <dbReference type="SAM" id="SignalP"/>
    </source>
</evidence>
<gene>
    <name evidence="2" type="ORF">g.7413</name>
</gene>
<keyword evidence="1" id="KW-0732">Signal</keyword>
<feature type="chain" id="PRO_5008584934" evidence="1">
    <location>
        <begin position="23"/>
        <end position="243"/>
    </location>
</feature>
<feature type="signal peptide" evidence="1">
    <location>
        <begin position="1"/>
        <end position="22"/>
    </location>
</feature>
<sequence length="243" mass="28070">MIKKVLQCWFLCLFFQLKSTESFSWGLNLQPSCVPVNLLCAYTEECCAGVCVQRIYFRILKIKQCTLGNFLNGLPPESQLNYFQTAAQAKNFTRMRERLELLQEHRELYPDSLAELPELAFEQNLRPEVKEVLQKEKSTLDHGIKDDNSNYLNIYKAVSTPIMTTVRPKDDLTKEDPLKNDLQEDESKVASTLDLAQMMRHNQSFDRVSKSSRMYGGPLNLTTILRMPADKIHKTLLKQSENK</sequence>
<evidence type="ECO:0000313" key="2">
    <source>
        <dbReference type="EMBL" id="JAS84332.1"/>
    </source>
</evidence>
<accession>A0A1B6IBP6</accession>
<protein>
    <submittedName>
        <fullName evidence="2">Uncharacterized protein</fullName>
    </submittedName>
</protein>
<dbReference type="EMBL" id="GECU01023374">
    <property type="protein sequence ID" value="JAS84332.1"/>
    <property type="molecule type" value="Transcribed_RNA"/>
</dbReference>
<proteinExistence type="predicted"/>
<reference evidence="2" key="1">
    <citation type="submission" date="2015-11" db="EMBL/GenBank/DDBJ databases">
        <title>De novo transcriptome assembly of four potential Pierce s Disease insect vectors from Arizona vineyards.</title>
        <authorList>
            <person name="Tassone E.E."/>
        </authorList>
    </citation>
    <scope>NUCLEOTIDE SEQUENCE</scope>
</reference>
<organism evidence="2">
    <name type="scientific">Homalodisca liturata</name>
    <dbReference type="NCBI Taxonomy" id="320908"/>
    <lineage>
        <taxon>Eukaryota</taxon>
        <taxon>Metazoa</taxon>
        <taxon>Ecdysozoa</taxon>
        <taxon>Arthropoda</taxon>
        <taxon>Hexapoda</taxon>
        <taxon>Insecta</taxon>
        <taxon>Pterygota</taxon>
        <taxon>Neoptera</taxon>
        <taxon>Paraneoptera</taxon>
        <taxon>Hemiptera</taxon>
        <taxon>Auchenorrhyncha</taxon>
        <taxon>Membracoidea</taxon>
        <taxon>Cicadellidae</taxon>
        <taxon>Cicadellinae</taxon>
        <taxon>Proconiini</taxon>
        <taxon>Homalodisca</taxon>
    </lineage>
</organism>
<name>A0A1B6IBP6_9HEMI</name>
<dbReference type="AlphaFoldDB" id="A0A1B6IBP6"/>